<organism evidence="2 3">
    <name type="scientific">Lentinula lateritia</name>
    <dbReference type="NCBI Taxonomy" id="40482"/>
    <lineage>
        <taxon>Eukaryota</taxon>
        <taxon>Fungi</taxon>
        <taxon>Dikarya</taxon>
        <taxon>Basidiomycota</taxon>
        <taxon>Agaricomycotina</taxon>
        <taxon>Agaricomycetes</taxon>
        <taxon>Agaricomycetidae</taxon>
        <taxon>Agaricales</taxon>
        <taxon>Marasmiineae</taxon>
        <taxon>Omphalotaceae</taxon>
        <taxon>Lentinula</taxon>
    </lineage>
</organism>
<feature type="transmembrane region" description="Helical" evidence="1">
    <location>
        <begin position="45"/>
        <end position="73"/>
    </location>
</feature>
<sequence length="74" mass="8774">MKEIYNHYPDSYLDNFGWFLAFHYDVVILKSALHDNLQKAGVTITFFHLIFFLSCLIFYLPYLISCLILSYIVT</sequence>
<evidence type="ECO:0000313" key="3">
    <source>
        <dbReference type="Proteomes" id="UP001150217"/>
    </source>
</evidence>
<accession>A0ABQ8VES8</accession>
<evidence type="ECO:0000256" key="1">
    <source>
        <dbReference type="SAM" id="Phobius"/>
    </source>
</evidence>
<proteinExistence type="predicted"/>
<dbReference type="EMBL" id="JANVFT010000052">
    <property type="protein sequence ID" value="KAJ4484648.1"/>
    <property type="molecule type" value="Genomic_DNA"/>
</dbReference>
<keyword evidence="1" id="KW-1133">Transmembrane helix</keyword>
<gene>
    <name evidence="2" type="ORF">C8R41DRAFT_769073</name>
</gene>
<protein>
    <submittedName>
        <fullName evidence="2">Uncharacterized protein</fullName>
    </submittedName>
</protein>
<name>A0ABQ8VES8_9AGAR</name>
<comment type="caution">
    <text evidence="2">The sequence shown here is derived from an EMBL/GenBank/DDBJ whole genome shotgun (WGS) entry which is preliminary data.</text>
</comment>
<dbReference type="Proteomes" id="UP001150217">
    <property type="component" value="Unassembled WGS sequence"/>
</dbReference>
<evidence type="ECO:0000313" key="2">
    <source>
        <dbReference type="EMBL" id="KAJ4484648.1"/>
    </source>
</evidence>
<keyword evidence="1" id="KW-0472">Membrane</keyword>
<keyword evidence="3" id="KW-1185">Reference proteome</keyword>
<keyword evidence="1" id="KW-0812">Transmembrane</keyword>
<reference evidence="2" key="1">
    <citation type="submission" date="2022-08" db="EMBL/GenBank/DDBJ databases">
        <title>A Global Phylogenomic Analysis of the Shiitake Genus Lentinula.</title>
        <authorList>
            <consortium name="DOE Joint Genome Institute"/>
            <person name="Sierra-Patev S."/>
            <person name="Min B."/>
            <person name="Naranjo-Ortiz M."/>
            <person name="Looney B."/>
            <person name="Konkel Z."/>
            <person name="Slot J.C."/>
            <person name="Sakamoto Y."/>
            <person name="Steenwyk J.L."/>
            <person name="Rokas A."/>
            <person name="Carro J."/>
            <person name="Camarero S."/>
            <person name="Ferreira P."/>
            <person name="Molpeceres G."/>
            <person name="Ruiz-Duenas F.J."/>
            <person name="Serrano A."/>
            <person name="Henrissat B."/>
            <person name="Drula E."/>
            <person name="Hughes K.W."/>
            <person name="Mata J.L."/>
            <person name="Ishikawa N.K."/>
            <person name="Vargas-Isla R."/>
            <person name="Ushijima S."/>
            <person name="Smith C.A."/>
            <person name="Ahrendt S."/>
            <person name="Andreopoulos W."/>
            <person name="He G."/>
            <person name="Labutti K."/>
            <person name="Lipzen A."/>
            <person name="Ng V."/>
            <person name="Riley R."/>
            <person name="Sandor L."/>
            <person name="Barry K."/>
            <person name="Martinez A.T."/>
            <person name="Xiao Y."/>
            <person name="Gibbons J.G."/>
            <person name="Terashima K."/>
            <person name="Grigoriev I.V."/>
            <person name="Hibbett D.S."/>
        </authorList>
    </citation>
    <scope>NUCLEOTIDE SEQUENCE</scope>
    <source>
        <strain evidence="2">RHP3577 ss4</strain>
    </source>
</reference>